<dbReference type="GO" id="GO:0004519">
    <property type="term" value="F:endonuclease activity"/>
    <property type="evidence" value="ECO:0007669"/>
    <property type="project" value="UniProtKB-UniRule"/>
</dbReference>
<dbReference type="InterPro" id="IPR021124">
    <property type="entry name" value="CRISPR-assoc_prot_Cas5"/>
</dbReference>
<dbReference type="NCBIfam" id="TIGR02593">
    <property type="entry name" value="CRISPR_cas5"/>
    <property type="match status" value="1"/>
</dbReference>
<gene>
    <name evidence="3" type="primary">cas5c</name>
    <name evidence="3" type="ORF">FKR81_12710</name>
</gene>
<evidence type="ECO:0000313" key="3">
    <source>
        <dbReference type="EMBL" id="TWP51723.1"/>
    </source>
</evidence>
<dbReference type="GO" id="GO:0003723">
    <property type="term" value="F:RNA binding"/>
    <property type="evidence" value="ECO:0007669"/>
    <property type="project" value="UniProtKB-UniRule"/>
</dbReference>
<keyword evidence="2" id="KW-0694">RNA-binding</keyword>
<evidence type="ECO:0000313" key="4">
    <source>
        <dbReference type="Proteomes" id="UP000316639"/>
    </source>
</evidence>
<dbReference type="NCBIfam" id="TIGR01876">
    <property type="entry name" value="cas_Cas5d"/>
    <property type="match status" value="1"/>
</dbReference>
<dbReference type="AlphaFoldDB" id="A0A563EVP0"/>
<dbReference type="GO" id="GO:0016787">
    <property type="term" value="F:hydrolase activity"/>
    <property type="evidence" value="ECO:0007669"/>
    <property type="project" value="UniProtKB-KW"/>
</dbReference>
<dbReference type="Pfam" id="PF09704">
    <property type="entry name" value="Cas_Cas5d"/>
    <property type="match status" value="1"/>
</dbReference>
<evidence type="ECO:0000256" key="1">
    <source>
        <dbReference type="ARBA" id="ARBA00023118"/>
    </source>
</evidence>
<dbReference type="Proteomes" id="UP000316639">
    <property type="component" value="Unassembled WGS sequence"/>
</dbReference>
<protein>
    <recommendedName>
        <fullName evidence="2">pre-crRNA processing endonuclease</fullName>
        <ecNumber evidence="2">3.1.-.-</ecNumber>
    </recommendedName>
</protein>
<dbReference type="EMBL" id="VOBR01000007">
    <property type="protein sequence ID" value="TWP51723.1"/>
    <property type="molecule type" value="Genomic_DNA"/>
</dbReference>
<dbReference type="PIRSF" id="PIRSF029950">
    <property type="entry name" value="Cas_CT1134"/>
    <property type="match status" value="1"/>
</dbReference>
<dbReference type="EC" id="3.1.-.-" evidence="2"/>
<dbReference type="InterPro" id="IPR013422">
    <property type="entry name" value="CRISPR-assoc_prot_Cas5_N"/>
</dbReference>
<comment type="similarity">
    <text evidence="2">Belongs to the CRISPR-associated protein Cas5 family. Subtype I-C/Dvulg subfamily.</text>
</comment>
<keyword evidence="2" id="KW-0255">Endonuclease</keyword>
<keyword evidence="2" id="KW-0540">Nuclease</keyword>
<proteinExistence type="inferred from homology"/>
<accession>A0A563EVP0</accession>
<evidence type="ECO:0000256" key="2">
    <source>
        <dbReference type="PIRNR" id="PIRNR029950"/>
    </source>
</evidence>
<dbReference type="GO" id="GO:0043571">
    <property type="term" value="P:maintenance of CRISPR repeat elements"/>
    <property type="evidence" value="ECO:0007669"/>
    <property type="project" value="UniProtKB-UniRule"/>
</dbReference>
<comment type="caution">
    <text evidence="3">The sequence shown here is derived from an EMBL/GenBank/DDBJ whole genome shotgun (WGS) entry which is preliminary data.</text>
</comment>
<dbReference type="GO" id="GO:0051607">
    <property type="term" value="P:defense response to virus"/>
    <property type="evidence" value="ECO:0007669"/>
    <property type="project" value="UniProtKB-UniRule"/>
</dbReference>
<dbReference type="OrthoDB" id="5621871at2"/>
<keyword evidence="2" id="KW-0378">Hydrolase</keyword>
<keyword evidence="4" id="KW-1185">Reference proteome</keyword>
<sequence>MARRLRPAGGSRRTCDRRGDRVVRHNWPRSASGAPPLAVQVWGDAALFTRPELKVERVTYPVMTPSAAVGVLESIYWKPQFRWRVVGIEVLSEIKQFTQRRNETTDIASLADAASGRRRLDTVANRVQRNAICLRDVAYRIHAHTELGETADKPEAAYRDQFRRRVTRGSCFSQPYLGVREFTAFFGDPDDRLAWPHTEKLGLMLHSVDHSTTPPSFTWFHAELDVGVLHVPERGIPAEGA</sequence>
<reference evidence="3 4" key="1">
    <citation type="submission" date="2019-07" db="EMBL/GenBank/DDBJ databases">
        <title>Lentzea xizangensis sp. nov., isolated from Qinghai-Tibetan Plateau Soils.</title>
        <authorList>
            <person name="Huang J."/>
        </authorList>
    </citation>
    <scope>NUCLEOTIDE SEQUENCE [LARGE SCALE GENOMIC DNA]</scope>
    <source>
        <strain evidence="3 4">FXJ1.1311</strain>
    </source>
</reference>
<dbReference type="InterPro" id="IPR010155">
    <property type="entry name" value="CRISPR-assoc_prot_Cas5d"/>
</dbReference>
<comment type="function">
    <text evidence="2">CRISPR (clustered regularly interspaced short palindromic repeat) is an adaptive immune system that provides protection against mobile genetic elements (viruses, transposable elements and conjugative plasmids). CRISPR clusters contain spacers, sequences complementary to antecedent mobile elements, and target invading nucleic acids. CRISPR clusters are transcribed and processed into CRISPR RNA (crRNA).</text>
</comment>
<organism evidence="3 4">
    <name type="scientific">Lentzea tibetensis</name>
    <dbReference type="NCBI Taxonomy" id="2591470"/>
    <lineage>
        <taxon>Bacteria</taxon>
        <taxon>Bacillati</taxon>
        <taxon>Actinomycetota</taxon>
        <taxon>Actinomycetes</taxon>
        <taxon>Pseudonocardiales</taxon>
        <taxon>Pseudonocardiaceae</taxon>
        <taxon>Lentzea</taxon>
    </lineage>
</organism>
<keyword evidence="1 2" id="KW-0051">Antiviral defense</keyword>
<dbReference type="Gene3D" id="3.30.70.2660">
    <property type="match status" value="1"/>
</dbReference>
<name>A0A563EVP0_9PSEU</name>